<accession>A0A8S1LGN7</accession>
<organism evidence="1 2">
    <name type="scientific">Paramecium sonneborni</name>
    <dbReference type="NCBI Taxonomy" id="65129"/>
    <lineage>
        <taxon>Eukaryota</taxon>
        <taxon>Sar</taxon>
        <taxon>Alveolata</taxon>
        <taxon>Ciliophora</taxon>
        <taxon>Intramacronucleata</taxon>
        <taxon>Oligohymenophorea</taxon>
        <taxon>Peniculida</taxon>
        <taxon>Parameciidae</taxon>
        <taxon>Paramecium</taxon>
    </lineage>
</organism>
<gene>
    <name evidence="1" type="ORF">PSON_ATCC_30995.1.T0210082</name>
</gene>
<keyword evidence="2" id="KW-1185">Reference proteome</keyword>
<sequence>MIQLVTKKVFLIQKRKVFCYEISFSVKQLEQLKFIIGKWNIGLKQQMKPWRMQESIRNRNRKDNICAQMKV</sequence>
<reference evidence="1" key="1">
    <citation type="submission" date="2021-01" db="EMBL/GenBank/DDBJ databases">
        <authorList>
            <consortium name="Genoscope - CEA"/>
            <person name="William W."/>
        </authorList>
    </citation>
    <scope>NUCLEOTIDE SEQUENCE</scope>
</reference>
<evidence type="ECO:0000313" key="2">
    <source>
        <dbReference type="Proteomes" id="UP000692954"/>
    </source>
</evidence>
<evidence type="ECO:0000313" key="1">
    <source>
        <dbReference type="EMBL" id="CAD8066009.1"/>
    </source>
</evidence>
<dbReference type="Proteomes" id="UP000692954">
    <property type="component" value="Unassembled WGS sequence"/>
</dbReference>
<comment type="caution">
    <text evidence="1">The sequence shown here is derived from an EMBL/GenBank/DDBJ whole genome shotgun (WGS) entry which is preliminary data.</text>
</comment>
<name>A0A8S1LGN7_9CILI</name>
<dbReference type="EMBL" id="CAJJDN010000021">
    <property type="protein sequence ID" value="CAD8066009.1"/>
    <property type="molecule type" value="Genomic_DNA"/>
</dbReference>
<dbReference type="AlphaFoldDB" id="A0A8S1LGN7"/>
<protein>
    <submittedName>
        <fullName evidence="1">Uncharacterized protein</fullName>
    </submittedName>
</protein>
<proteinExistence type="predicted"/>